<organism evidence="1 2">
    <name type="scientific">Linum tenue</name>
    <dbReference type="NCBI Taxonomy" id="586396"/>
    <lineage>
        <taxon>Eukaryota</taxon>
        <taxon>Viridiplantae</taxon>
        <taxon>Streptophyta</taxon>
        <taxon>Embryophyta</taxon>
        <taxon>Tracheophyta</taxon>
        <taxon>Spermatophyta</taxon>
        <taxon>Magnoliopsida</taxon>
        <taxon>eudicotyledons</taxon>
        <taxon>Gunneridae</taxon>
        <taxon>Pentapetalae</taxon>
        <taxon>rosids</taxon>
        <taxon>fabids</taxon>
        <taxon>Malpighiales</taxon>
        <taxon>Linaceae</taxon>
        <taxon>Linum</taxon>
    </lineage>
</organism>
<dbReference type="EMBL" id="CAMGYJ010000008">
    <property type="protein sequence ID" value="CAI0462141.1"/>
    <property type="molecule type" value="Genomic_DNA"/>
</dbReference>
<gene>
    <name evidence="1" type="ORF">LITE_LOCUS35234</name>
</gene>
<keyword evidence="2" id="KW-1185">Reference proteome</keyword>
<comment type="caution">
    <text evidence="1">The sequence shown here is derived from an EMBL/GenBank/DDBJ whole genome shotgun (WGS) entry which is preliminary data.</text>
</comment>
<evidence type="ECO:0000313" key="1">
    <source>
        <dbReference type="EMBL" id="CAI0462141.1"/>
    </source>
</evidence>
<proteinExistence type="predicted"/>
<evidence type="ECO:0000313" key="2">
    <source>
        <dbReference type="Proteomes" id="UP001154282"/>
    </source>
</evidence>
<sequence>VSVKGVKSPSRSFSLCLLIQLYLLFSSKRDYVCEACHRLLKVEARVVLCM</sequence>
<protein>
    <submittedName>
        <fullName evidence="1">Uncharacterized protein</fullName>
    </submittedName>
</protein>
<feature type="non-terminal residue" evidence="1">
    <location>
        <position position="1"/>
    </location>
</feature>
<reference evidence="1" key="1">
    <citation type="submission" date="2022-08" db="EMBL/GenBank/DDBJ databases">
        <authorList>
            <person name="Gutierrez-Valencia J."/>
        </authorList>
    </citation>
    <scope>NUCLEOTIDE SEQUENCE</scope>
</reference>
<dbReference type="AlphaFoldDB" id="A0AAV0NVI4"/>
<dbReference type="Proteomes" id="UP001154282">
    <property type="component" value="Unassembled WGS sequence"/>
</dbReference>
<accession>A0AAV0NVI4</accession>
<name>A0AAV0NVI4_9ROSI</name>